<protein>
    <submittedName>
        <fullName evidence="2">Nucleotidyltransferase</fullName>
    </submittedName>
</protein>
<dbReference type="OrthoDB" id="9779926at2"/>
<dbReference type="EMBL" id="PRLB01000005">
    <property type="protein sequence ID" value="RAW54190.1"/>
    <property type="molecule type" value="Genomic_DNA"/>
</dbReference>
<evidence type="ECO:0000313" key="4">
    <source>
        <dbReference type="Proteomes" id="UP000251144"/>
    </source>
</evidence>
<evidence type="ECO:0000313" key="5">
    <source>
        <dbReference type="Proteomes" id="UP000261140"/>
    </source>
</evidence>
<feature type="domain" description="Nucleotidyl transferase" evidence="1">
    <location>
        <begin position="7"/>
        <end position="142"/>
    </location>
</feature>
<organism evidence="2 4">
    <name type="scientific">Faecalibacterium prausnitzii</name>
    <dbReference type="NCBI Taxonomy" id="853"/>
    <lineage>
        <taxon>Bacteria</taxon>
        <taxon>Bacillati</taxon>
        <taxon>Bacillota</taxon>
        <taxon>Clostridia</taxon>
        <taxon>Eubacteriales</taxon>
        <taxon>Oscillospiraceae</taxon>
        <taxon>Faecalibacterium</taxon>
    </lineage>
</organism>
<dbReference type="Proteomes" id="UP000261140">
    <property type="component" value="Unassembled WGS sequence"/>
</dbReference>
<accession>A0A329TYY0</accession>
<evidence type="ECO:0000259" key="1">
    <source>
        <dbReference type="Pfam" id="PF00483"/>
    </source>
</evidence>
<evidence type="ECO:0000313" key="3">
    <source>
        <dbReference type="EMBL" id="RGB69304.1"/>
    </source>
</evidence>
<dbReference type="SUPFAM" id="SSF53448">
    <property type="entry name" value="Nucleotide-diphospho-sugar transferases"/>
    <property type="match status" value="1"/>
</dbReference>
<dbReference type="RefSeq" id="WP_117506098.1">
    <property type="nucleotide sequence ID" value="NZ_CP065377.1"/>
</dbReference>
<reference evidence="3 5" key="2">
    <citation type="submission" date="2018-08" db="EMBL/GenBank/DDBJ databases">
        <title>A genome reference for cultivated species of the human gut microbiota.</title>
        <authorList>
            <person name="Zou Y."/>
            <person name="Xue W."/>
            <person name="Luo G."/>
        </authorList>
    </citation>
    <scope>NUCLEOTIDE SEQUENCE [LARGE SCALE GENOMIC DNA]</scope>
    <source>
        <strain evidence="3 5">AF36-11AT</strain>
    </source>
</reference>
<dbReference type="Proteomes" id="UP000251144">
    <property type="component" value="Unassembled WGS sequence"/>
</dbReference>
<dbReference type="Pfam" id="PF00483">
    <property type="entry name" value="NTP_transferase"/>
    <property type="match status" value="1"/>
</dbReference>
<keyword evidence="2" id="KW-0808">Transferase</keyword>
<sequence>MNRPVLVVMAAGMGSRYGGMKQIDPVGPNGEVIIDYSLYDAYRAGFRTVIFVIKHEIEEAFHAAIGDRISKVMDVKYAFQQLDNLPAGFSVPENREKPWGTCHAVLAAKDLIDGPFAVINADDYYGPEAFQVMYDYLSTHQDREVYDYCMVSYLLKNTVSENGSVARGVCVANPDGTLQSVTERTRIETHDEKICYSEDGGASWTEIGGNTPVSMNLWGFTKSFLQEAENRFADWLTENLPKNPLKCEYFLPLVVSELIDEKKATVTILHSADKWYGVTYREDKPTVVNAIKNKIEAGIYPMNLWEEKK</sequence>
<dbReference type="InterPro" id="IPR005835">
    <property type="entry name" value="NTP_transferase_dom"/>
</dbReference>
<dbReference type="EMBL" id="QVEQ01000013">
    <property type="protein sequence ID" value="RGB69304.1"/>
    <property type="molecule type" value="Genomic_DNA"/>
</dbReference>
<reference evidence="2 4" key="1">
    <citation type="submission" date="2018-02" db="EMBL/GenBank/DDBJ databases">
        <title>Complete genome sequencing of Faecalibacterium prausnitzii strains isolated from the human gut.</title>
        <authorList>
            <person name="Fitzgerald B.C."/>
            <person name="Shkoporov A.N."/>
            <person name="Ross P.R."/>
            <person name="Hill C."/>
        </authorList>
    </citation>
    <scope>NUCLEOTIDE SEQUENCE [LARGE SCALE GENOMIC DNA]</scope>
    <source>
        <strain evidence="2 4">APC942/32-1</strain>
    </source>
</reference>
<dbReference type="GO" id="GO:0016740">
    <property type="term" value="F:transferase activity"/>
    <property type="evidence" value="ECO:0007669"/>
    <property type="project" value="UniProtKB-KW"/>
</dbReference>
<evidence type="ECO:0000313" key="2">
    <source>
        <dbReference type="EMBL" id="RAW54190.1"/>
    </source>
</evidence>
<comment type="caution">
    <text evidence="2">The sequence shown here is derived from an EMBL/GenBank/DDBJ whole genome shotgun (WGS) entry which is preliminary data.</text>
</comment>
<proteinExistence type="predicted"/>
<dbReference type="InterPro" id="IPR029044">
    <property type="entry name" value="Nucleotide-diphossugar_trans"/>
</dbReference>
<gene>
    <name evidence="2" type="ORF">C4N26_06980</name>
    <name evidence="3" type="ORF">DWZ89_11795</name>
</gene>
<dbReference type="Gene3D" id="3.90.550.10">
    <property type="entry name" value="Spore Coat Polysaccharide Biosynthesis Protein SpsA, Chain A"/>
    <property type="match status" value="1"/>
</dbReference>
<dbReference type="AlphaFoldDB" id="A0A329TYY0"/>
<name>A0A329TYY0_9FIRM</name>